<keyword evidence="2" id="KW-1185">Reference proteome</keyword>
<proteinExistence type="predicted"/>
<protein>
    <submittedName>
        <fullName evidence="1">Uncharacterized protein</fullName>
    </submittedName>
</protein>
<comment type="caution">
    <text evidence="1">The sequence shown here is derived from an EMBL/GenBank/DDBJ whole genome shotgun (WGS) entry which is preliminary data.</text>
</comment>
<evidence type="ECO:0000313" key="2">
    <source>
        <dbReference type="Proteomes" id="UP000780801"/>
    </source>
</evidence>
<dbReference type="Proteomes" id="UP000780801">
    <property type="component" value="Unassembled WGS sequence"/>
</dbReference>
<reference evidence="1" key="1">
    <citation type="journal article" date="2020" name="Fungal Divers.">
        <title>Resolving the Mortierellaceae phylogeny through synthesis of multi-gene phylogenetics and phylogenomics.</title>
        <authorList>
            <person name="Vandepol N."/>
            <person name="Liber J."/>
            <person name="Desiro A."/>
            <person name="Na H."/>
            <person name="Kennedy M."/>
            <person name="Barry K."/>
            <person name="Grigoriev I.V."/>
            <person name="Miller A.N."/>
            <person name="O'Donnell K."/>
            <person name="Stajich J.E."/>
            <person name="Bonito G."/>
        </authorList>
    </citation>
    <scope>NUCLEOTIDE SEQUENCE</scope>
    <source>
        <strain evidence="1">KOD1015</strain>
    </source>
</reference>
<evidence type="ECO:0000313" key="1">
    <source>
        <dbReference type="EMBL" id="KAF9580462.1"/>
    </source>
</evidence>
<organism evidence="1 2">
    <name type="scientific">Lunasporangiospora selenospora</name>
    <dbReference type="NCBI Taxonomy" id="979761"/>
    <lineage>
        <taxon>Eukaryota</taxon>
        <taxon>Fungi</taxon>
        <taxon>Fungi incertae sedis</taxon>
        <taxon>Mucoromycota</taxon>
        <taxon>Mortierellomycotina</taxon>
        <taxon>Mortierellomycetes</taxon>
        <taxon>Mortierellales</taxon>
        <taxon>Mortierellaceae</taxon>
        <taxon>Lunasporangiospora</taxon>
    </lineage>
</organism>
<name>A0A9P6FRQ9_9FUNG</name>
<dbReference type="AlphaFoldDB" id="A0A9P6FRQ9"/>
<gene>
    <name evidence="1" type="ORF">BGW38_002886</name>
</gene>
<sequence length="58" mass="6540">MSGPYRLVPVGFARMIATRSPNILAFSTLDKDGKKALGNLYRNNTDEGHFKWVCFGDY</sequence>
<accession>A0A9P6FRQ9</accession>
<feature type="non-terminal residue" evidence="1">
    <location>
        <position position="1"/>
    </location>
</feature>
<dbReference type="EMBL" id="JAABOA010002049">
    <property type="protein sequence ID" value="KAF9580462.1"/>
    <property type="molecule type" value="Genomic_DNA"/>
</dbReference>